<dbReference type="InterPro" id="IPR053934">
    <property type="entry name" value="HTTM_dom"/>
</dbReference>
<feature type="transmembrane region" description="Helical" evidence="7">
    <location>
        <begin position="201"/>
        <end position="223"/>
    </location>
</feature>
<dbReference type="InterPro" id="IPR011020">
    <property type="entry name" value="HTTM-like"/>
</dbReference>
<keyword evidence="4 7" id="KW-0472">Membrane</keyword>
<dbReference type="InterPro" id="IPR007782">
    <property type="entry name" value="VKG_COase"/>
</dbReference>
<evidence type="ECO:0000313" key="10">
    <source>
        <dbReference type="Proteomes" id="UP000199574"/>
    </source>
</evidence>
<reference evidence="9 10" key="1">
    <citation type="submission" date="2016-10" db="EMBL/GenBank/DDBJ databases">
        <authorList>
            <person name="Varghese N."/>
            <person name="Submissions S."/>
        </authorList>
    </citation>
    <scope>NUCLEOTIDE SEQUENCE [LARGE SCALE GENOMIC DNA]</scope>
    <source>
        <strain evidence="9 10">MAR_2009_60</strain>
    </source>
</reference>
<evidence type="ECO:0000256" key="7">
    <source>
        <dbReference type="SAM" id="Phobius"/>
    </source>
</evidence>
<feature type="transmembrane region" description="Helical" evidence="7">
    <location>
        <begin position="67"/>
        <end position="86"/>
    </location>
</feature>
<dbReference type="RefSeq" id="WP_091607322.1">
    <property type="nucleotide sequence ID" value="NZ_LT629754.1"/>
</dbReference>
<dbReference type="Proteomes" id="UP000199574">
    <property type="component" value="Chromosome I"/>
</dbReference>
<evidence type="ECO:0000256" key="2">
    <source>
        <dbReference type="ARBA" id="ARBA00022692"/>
    </source>
</evidence>
<gene>
    <name evidence="9" type="ORF">SAMN05192545_3036</name>
</gene>
<evidence type="ECO:0000313" key="9">
    <source>
        <dbReference type="EMBL" id="SDT20940.1"/>
    </source>
</evidence>
<dbReference type="Pfam" id="PF05090">
    <property type="entry name" value="HTTM"/>
    <property type="match status" value="1"/>
</dbReference>
<protein>
    <submittedName>
        <fullName evidence="9">Vitamin K-dependent gamma-carboxylase</fullName>
    </submittedName>
</protein>
<dbReference type="PANTHER" id="PTHR12639">
    <property type="entry name" value="VITAMIN K-DEPENDENT GAMMA-CARBOXYLASE"/>
    <property type="match status" value="1"/>
</dbReference>
<feature type="transmembrane region" description="Helical" evidence="7">
    <location>
        <begin position="148"/>
        <end position="167"/>
    </location>
</feature>
<evidence type="ECO:0000259" key="8">
    <source>
        <dbReference type="SMART" id="SM00752"/>
    </source>
</evidence>
<dbReference type="SMART" id="SM00752">
    <property type="entry name" value="HTTM"/>
    <property type="match status" value="1"/>
</dbReference>
<dbReference type="PANTHER" id="PTHR12639:SF7">
    <property type="entry name" value="HTTM DOMAIN-CONTAINING PROTEIN"/>
    <property type="match status" value="1"/>
</dbReference>
<evidence type="ECO:0000256" key="6">
    <source>
        <dbReference type="ARBA" id="ARBA00023239"/>
    </source>
</evidence>
<evidence type="ECO:0000256" key="5">
    <source>
        <dbReference type="ARBA" id="ARBA00023157"/>
    </source>
</evidence>
<dbReference type="Pfam" id="PF22777">
    <property type="entry name" value="VKGC_lumenal_dom"/>
    <property type="match status" value="1"/>
</dbReference>
<keyword evidence="10" id="KW-1185">Reference proteome</keyword>
<dbReference type="InterPro" id="IPR053935">
    <property type="entry name" value="VKGC_lumenal_dom"/>
</dbReference>
<feature type="transmembrane region" description="Helical" evidence="7">
    <location>
        <begin position="111"/>
        <end position="127"/>
    </location>
</feature>
<proteinExistence type="predicted"/>
<keyword evidence="3 7" id="KW-1133">Transmembrane helix</keyword>
<organism evidence="9 10">
    <name type="scientific">Maribacter dokdonensis</name>
    <dbReference type="NCBI Taxonomy" id="320912"/>
    <lineage>
        <taxon>Bacteria</taxon>
        <taxon>Pseudomonadati</taxon>
        <taxon>Bacteroidota</taxon>
        <taxon>Flavobacteriia</taxon>
        <taxon>Flavobacteriales</taxon>
        <taxon>Flavobacteriaceae</taxon>
        <taxon>Maribacter</taxon>
    </lineage>
</organism>
<dbReference type="GeneID" id="90594280"/>
<evidence type="ECO:0000256" key="1">
    <source>
        <dbReference type="ARBA" id="ARBA00004127"/>
    </source>
</evidence>
<comment type="subcellular location">
    <subcellularLocation>
        <location evidence="1">Endomembrane system</location>
        <topology evidence="1">Multi-pass membrane protein</topology>
    </subcellularLocation>
</comment>
<name>A0ABY0UUS4_9FLAO</name>
<keyword evidence="5" id="KW-1015">Disulfide bond</keyword>
<sequence length="443" mass="52281">MLNRLLFQRIDNSSLIIFRIFFGILISLECFGAIATGWVNRNLIAPKFKFPFIDFDFLQPLPGNGMYFYFGIMGLMGICIALGFKYRASMITFTTMWTATYLMQKTAYNNHYYLLILISLILCFFPAERSRSIDVKLNPKIESNAMYAYIKWIVVLQLFIVYTYASIAKIYGDWLDFSTIAVLMHSKRNYWLVGDILQEPWIHTVIGSVGILFDLLIIPALLWKPTRKAAFFLSLFFHLFNSIIFQIGIFPYLSIAFSVFFFEPETIRKIFFKSKIPLTTSKVIIPNYKNILLIVAAVYFLTQLLLPVRHYTFEDDVLWTEEGHRMSWRMMLRSRQGKGRYKVVDKNTEEVFIINPKDYVSRSQERKIFAYPDFAWQFAQYLKKEFKEENRDVSVYLENSKISINRKPYEPFIDSKTDLAGETWYRTKHHSWILPSPYIKSEK</sequence>
<keyword evidence="2 7" id="KW-0812">Transmembrane</keyword>
<evidence type="ECO:0000256" key="4">
    <source>
        <dbReference type="ARBA" id="ARBA00023136"/>
    </source>
</evidence>
<dbReference type="EMBL" id="LT629754">
    <property type="protein sequence ID" value="SDT20940.1"/>
    <property type="molecule type" value="Genomic_DNA"/>
</dbReference>
<keyword evidence="6" id="KW-0456">Lyase</keyword>
<feature type="transmembrane region" description="Helical" evidence="7">
    <location>
        <begin position="235"/>
        <end position="262"/>
    </location>
</feature>
<feature type="transmembrane region" description="Helical" evidence="7">
    <location>
        <begin position="291"/>
        <end position="308"/>
    </location>
</feature>
<feature type="domain" description="HTTM-like" evidence="8">
    <location>
        <begin position="7"/>
        <end position="266"/>
    </location>
</feature>
<accession>A0ABY0UUS4</accession>
<evidence type="ECO:0000256" key="3">
    <source>
        <dbReference type="ARBA" id="ARBA00022989"/>
    </source>
</evidence>
<feature type="transmembrane region" description="Helical" evidence="7">
    <location>
        <begin position="16"/>
        <end position="39"/>
    </location>
</feature>